<evidence type="ECO:0000313" key="2">
    <source>
        <dbReference type="Proteomes" id="UP001233999"/>
    </source>
</evidence>
<protein>
    <submittedName>
        <fullName evidence="1">Uncharacterized protein</fullName>
    </submittedName>
</protein>
<evidence type="ECO:0000313" key="1">
    <source>
        <dbReference type="EMBL" id="KAJ9592788.1"/>
    </source>
</evidence>
<feature type="non-terminal residue" evidence="1">
    <location>
        <position position="50"/>
    </location>
</feature>
<reference evidence="1" key="2">
    <citation type="submission" date="2023-05" db="EMBL/GenBank/DDBJ databases">
        <authorList>
            <person name="Fouks B."/>
        </authorList>
    </citation>
    <scope>NUCLEOTIDE SEQUENCE</scope>
    <source>
        <strain evidence="1">Stay&amp;Tobe</strain>
        <tissue evidence="1">Testes</tissue>
    </source>
</reference>
<dbReference type="AlphaFoldDB" id="A0AAD8A5P1"/>
<proteinExistence type="predicted"/>
<comment type="caution">
    <text evidence="1">The sequence shown here is derived from an EMBL/GenBank/DDBJ whole genome shotgun (WGS) entry which is preliminary data.</text>
</comment>
<organism evidence="1 2">
    <name type="scientific">Diploptera punctata</name>
    <name type="common">Pacific beetle cockroach</name>
    <dbReference type="NCBI Taxonomy" id="6984"/>
    <lineage>
        <taxon>Eukaryota</taxon>
        <taxon>Metazoa</taxon>
        <taxon>Ecdysozoa</taxon>
        <taxon>Arthropoda</taxon>
        <taxon>Hexapoda</taxon>
        <taxon>Insecta</taxon>
        <taxon>Pterygota</taxon>
        <taxon>Neoptera</taxon>
        <taxon>Polyneoptera</taxon>
        <taxon>Dictyoptera</taxon>
        <taxon>Blattodea</taxon>
        <taxon>Blaberoidea</taxon>
        <taxon>Blaberidae</taxon>
        <taxon>Diplopterinae</taxon>
        <taxon>Diploptera</taxon>
    </lineage>
</organism>
<accession>A0AAD8A5P1</accession>
<reference evidence="1" key="1">
    <citation type="journal article" date="2023" name="IScience">
        <title>Live-bearing cockroach genome reveals convergent evolutionary mechanisms linked to viviparity in insects and beyond.</title>
        <authorList>
            <person name="Fouks B."/>
            <person name="Harrison M.C."/>
            <person name="Mikhailova A.A."/>
            <person name="Marchal E."/>
            <person name="English S."/>
            <person name="Carruthers M."/>
            <person name="Jennings E.C."/>
            <person name="Chiamaka E.L."/>
            <person name="Frigard R.A."/>
            <person name="Pippel M."/>
            <person name="Attardo G.M."/>
            <person name="Benoit J.B."/>
            <person name="Bornberg-Bauer E."/>
            <person name="Tobe S.S."/>
        </authorList>
    </citation>
    <scope>NUCLEOTIDE SEQUENCE</scope>
    <source>
        <strain evidence="1">Stay&amp;Tobe</strain>
    </source>
</reference>
<dbReference type="EMBL" id="JASPKZ010003806">
    <property type="protein sequence ID" value="KAJ9592788.1"/>
    <property type="molecule type" value="Genomic_DNA"/>
</dbReference>
<name>A0AAD8A5P1_DIPPU</name>
<keyword evidence="2" id="KW-1185">Reference proteome</keyword>
<feature type="non-terminal residue" evidence="1">
    <location>
        <position position="1"/>
    </location>
</feature>
<sequence>TGPALAGLFRQAVQNKKSFMHELPSNSFVIRLNRKFPYRVFQDLVFFLKQ</sequence>
<gene>
    <name evidence="1" type="ORF">L9F63_015566</name>
</gene>
<dbReference type="Proteomes" id="UP001233999">
    <property type="component" value="Unassembled WGS sequence"/>
</dbReference>